<sequence length="222" mass="25122">MGVIACRKETLQVELAHHKQMADQLSSVRYLHVVRHYNAAADSLATEALEDKASRVIFSRERKADLKALNRISEVLYAEAVTDSAKAKAEATVMTRNQKRRVHFEDERKSELDESRPSPPGADTENTEFETPRAPSRIRRVEGQAQVEVDENRTPDVADIDPAVVQAERRRRISNAQDEELRWADLKAFLHGELDGLPHRRAQNASKVADNFVLSEDVTRSD</sequence>
<protein>
    <recommendedName>
        <fullName evidence="4">RNase H type-1 domain-containing protein</fullName>
    </recommendedName>
</protein>
<organism evidence="2 3">
    <name type="scientific">Phytophthora fragariae</name>
    <dbReference type="NCBI Taxonomy" id="53985"/>
    <lineage>
        <taxon>Eukaryota</taxon>
        <taxon>Sar</taxon>
        <taxon>Stramenopiles</taxon>
        <taxon>Oomycota</taxon>
        <taxon>Peronosporomycetes</taxon>
        <taxon>Peronosporales</taxon>
        <taxon>Peronosporaceae</taxon>
        <taxon>Phytophthora</taxon>
    </lineage>
</organism>
<comment type="caution">
    <text evidence="2">The sequence shown here is derived from an EMBL/GenBank/DDBJ whole genome shotgun (WGS) entry which is preliminary data.</text>
</comment>
<dbReference type="Proteomes" id="UP000437068">
    <property type="component" value="Unassembled WGS sequence"/>
</dbReference>
<feature type="region of interest" description="Disordered" evidence="1">
    <location>
        <begin position="87"/>
        <end position="135"/>
    </location>
</feature>
<evidence type="ECO:0000313" key="3">
    <source>
        <dbReference type="Proteomes" id="UP000437068"/>
    </source>
</evidence>
<feature type="compositionally biased region" description="Basic and acidic residues" evidence="1">
    <location>
        <begin position="103"/>
        <end position="116"/>
    </location>
</feature>
<gene>
    <name evidence="2" type="ORF">PF001_g29948</name>
</gene>
<reference evidence="2 3" key="1">
    <citation type="submission" date="2018-08" db="EMBL/GenBank/DDBJ databases">
        <title>Genomic investigation of the strawberry pathogen Phytophthora fragariae indicates pathogenicity is determined by transcriptional variation in three key races.</title>
        <authorList>
            <person name="Adams T.M."/>
            <person name="Armitage A.D."/>
            <person name="Sobczyk M.K."/>
            <person name="Bates H.J."/>
            <person name="Dunwell J.M."/>
            <person name="Nellist C.F."/>
            <person name="Harrison R.J."/>
        </authorList>
    </citation>
    <scope>NUCLEOTIDE SEQUENCE [LARGE SCALE GENOMIC DNA]</scope>
    <source>
        <strain evidence="2 3">A4</strain>
    </source>
</reference>
<accession>A0A6A4B472</accession>
<dbReference type="EMBL" id="QXGE01005350">
    <property type="protein sequence ID" value="KAE9267746.1"/>
    <property type="molecule type" value="Genomic_DNA"/>
</dbReference>
<name>A0A6A4B472_9STRA</name>
<proteinExistence type="predicted"/>
<evidence type="ECO:0008006" key="4">
    <source>
        <dbReference type="Google" id="ProtNLM"/>
    </source>
</evidence>
<evidence type="ECO:0000256" key="1">
    <source>
        <dbReference type="SAM" id="MobiDB-lite"/>
    </source>
</evidence>
<dbReference type="AlphaFoldDB" id="A0A6A4B472"/>
<evidence type="ECO:0000313" key="2">
    <source>
        <dbReference type="EMBL" id="KAE9267746.1"/>
    </source>
</evidence>